<evidence type="ECO:0000313" key="1">
    <source>
        <dbReference type="EMBL" id="GAU95740.1"/>
    </source>
</evidence>
<evidence type="ECO:0000313" key="2">
    <source>
        <dbReference type="Proteomes" id="UP000186922"/>
    </source>
</evidence>
<name>A0A1D1V497_RAMVA</name>
<accession>A0A1D1V497</accession>
<organism evidence="1 2">
    <name type="scientific">Ramazzottius varieornatus</name>
    <name type="common">Water bear</name>
    <name type="synonym">Tardigrade</name>
    <dbReference type="NCBI Taxonomy" id="947166"/>
    <lineage>
        <taxon>Eukaryota</taxon>
        <taxon>Metazoa</taxon>
        <taxon>Ecdysozoa</taxon>
        <taxon>Tardigrada</taxon>
        <taxon>Eutardigrada</taxon>
        <taxon>Parachela</taxon>
        <taxon>Hypsibioidea</taxon>
        <taxon>Ramazzottiidae</taxon>
        <taxon>Ramazzottius</taxon>
    </lineage>
</organism>
<dbReference type="Proteomes" id="UP000186922">
    <property type="component" value="Unassembled WGS sequence"/>
</dbReference>
<comment type="caution">
    <text evidence="1">The sequence shown here is derived from an EMBL/GenBank/DDBJ whole genome shotgun (WGS) entry which is preliminary data.</text>
</comment>
<protein>
    <submittedName>
        <fullName evidence="1">Uncharacterized protein</fullName>
    </submittedName>
</protein>
<gene>
    <name evidence="1" type="primary">RvY_07309</name>
    <name evidence="1" type="synonym">RvY_07309.4</name>
    <name evidence="1" type="ORF">RvY_07309-4</name>
</gene>
<sequence length="148" mass="16466">MPTRDQYWEYYDALQFLTVFCTTGYIMTGIAKKPNPRTSGVTTPFAPGLVLSQYNVDWIQCCRVGTGPPVAVAPPLAQGSYGETSGYVARTTRSNPEVPPDYRHQYHRESRNECDQSVPVDNASLPNLPHCSAHYATPSPIFLGARRR</sequence>
<dbReference type="AlphaFoldDB" id="A0A1D1V497"/>
<dbReference type="EMBL" id="BDGG01000003">
    <property type="protein sequence ID" value="GAU95740.1"/>
    <property type="molecule type" value="Genomic_DNA"/>
</dbReference>
<keyword evidence="2" id="KW-1185">Reference proteome</keyword>
<reference evidence="1 2" key="1">
    <citation type="journal article" date="2016" name="Nat. Commun.">
        <title>Extremotolerant tardigrade genome and improved radiotolerance of human cultured cells by tardigrade-unique protein.</title>
        <authorList>
            <person name="Hashimoto T."/>
            <person name="Horikawa D.D."/>
            <person name="Saito Y."/>
            <person name="Kuwahara H."/>
            <person name="Kozuka-Hata H."/>
            <person name="Shin-I T."/>
            <person name="Minakuchi Y."/>
            <person name="Ohishi K."/>
            <person name="Motoyama A."/>
            <person name="Aizu T."/>
            <person name="Enomoto A."/>
            <person name="Kondo K."/>
            <person name="Tanaka S."/>
            <person name="Hara Y."/>
            <person name="Koshikawa S."/>
            <person name="Sagara H."/>
            <person name="Miura T."/>
            <person name="Yokobori S."/>
            <person name="Miyagawa K."/>
            <person name="Suzuki Y."/>
            <person name="Kubo T."/>
            <person name="Oyama M."/>
            <person name="Kohara Y."/>
            <person name="Fujiyama A."/>
            <person name="Arakawa K."/>
            <person name="Katayama T."/>
            <person name="Toyoda A."/>
            <person name="Kunieda T."/>
        </authorList>
    </citation>
    <scope>NUCLEOTIDE SEQUENCE [LARGE SCALE GENOMIC DNA]</scope>
    <source>
        <strain evidence="1 2">YOKOZUNA-1</strain>
    </source>
</reference>
<proteinExistence type="predicted"/>